<dbReference type="GO" id="GO:0000049">
    <property type="term" value="F:tRNA binding"/>
    <property type="evidence" value="ECO:0007669"/>
    <property type="project" value="TreeGrafter"/>
</dbReference>
<dbReference type="GeneID" id="8196732"/>
<feature type="binding site" evidence="10">
    <location>
        <position position="235"/>
    </location>
    <ligand>
        <name>S-adenosyl-L-methionine</name>
        <dbReference type="ChEBI" id="CHEBI:59789"/>
    </ligand>
</feature>
<evidence type="ECO:0000256" key="1">
    <source>
        <dbReference type="ARBA" id="ARBA00012797"/>
    </source>
</evidence>
<dbReference type="PROSITE" id="PS51675">
    <property type="entry name" value="SAM_MT_TRM10"/>
    <property type="match status" value="1"/>
</dbReference>
<feature type="binding site" evidence="10">
    <location>
        <position position="247"/>
    </location>
    <ligand>
        <name>S-adenosyl-L-methionine</name>
        <dbReference type="ChEBI" id="CHEBI:59789"/>
    </ligand>
</feature>
<dbReference type="PANTHER" id="PTHR13563">
    <property type="entry name" value="TRNA (GUANINE-9-) METHYLTRANSFERASE"/>
    <property type="match status" value="1"/>
</dbReference>
<dbReference type="OrthoDB" id="278300at2759"/>
<gene>
    <name evidence="14" type="ordered locus">PAS_chr1-1_0230</name>
</gene>
<keyword evidence="11" id="KW-0175">Coiled coil</keyword>
<evidence type="ECO:0000256" key="11">
    <source>
        <dbReference type="SAM" id="Coils"/>
    </source>
</evidence>
<dbReference type="InterPro" id="IPR007356">
    <property type="entry name" value="tRNA_m1G_MeTrfase_euk"/>
</dbReference>
<dbReference type="InterPro" id="IPR028564">
    <property type="entry name" value="MT_TRM10-typ"/>
</dbReference>
<dbReference type="STRING" id="644223.C4QWH6"/>
<dbReference type="eggNOG" id="KOG2967">
    <property type="taxonomic scope" value="Eukaryota"/>
</dbReference>
<evidence type="ECO:0000256" key="7">
    <source>
        <dbReference type="ARBA" id="ARBA00032166"/>
    </source>
</evidence>
<evidence type="ECO:0000256" key="2">
    <source>
        <dbReference type="ARBA" id="ARBA00020451"/>
    </source>
</evidence>
<dbReference type="InParanoid" id="C4QWH6"/>
<dbReference type="GO" id="GO:0002939">
    <property type="term" value="P:tRNA N1-guanine methylation"/>
    <property type="evidence" value="ECO:0007669"/>
    <property type="project" value="EnsemblFungi"/>
</dbReference>
<dbReference type="EC" id="2.1.1.221" evidence="1"/>
<evidence type="ECO:0000256" key="4">
    <source>
        <dbReference type="ARBA" id="ARBA00022679"/>
    </source>
</evidence>
<dbReference type="GO" id="GO:0005634">
    <property type="term" value="C:nucleus"/>
    <property type="evidence" value="ECO:0007669"/>
    <property type="project" value="TreeGrafter"/>
</dbReference>
<evidence type="ECO:0000256" key="8">
    <source>
        <dbReference type="ARBA" id="ARBA00048434"/>
    </source>
</evidence>
<feature type="binding site" evidence="10">
    <location>
        <position position="215"/>
    </location>
    <ligand>
        <name>S-adenosyl-L-methionine</name>
        <dbReference type="ChEBI" id="CHEBI:59789"/>
    </ligand>
</feature>
<dbReference type="InterPro" id="IPR016653">
    <property type="entry name" value="TRM10/TRM10A"/>
</dbReference>
<dbReference type="HOGENOM" id="CLU_034384_1_0_1"/>
<keyword evidence="4" id="KW-0808">Transferase</keyword>
<feature type="region of interest" description="Disordered" evidence="12">
    <location>
        <begin position="1"/>
        <end position="60"/>
    </location>
</feature>
<evidence type="ECO:0000256" key="9">
    <source>
        <dbReference type="PIRSR" id="PIRSR016323-1"/>
    </source>
</evidence>
<proteinExistence type="predicted"/>
<keyword evidence="15" id="KW-1185">Reference proteome</keyword>
<dbReference type="PIRSF" id="PIRSF016323">
    <property type="entry name" value="tRNA_m1G_mtfrase_met"/>
    <property type="match status" value="1"/>
</dbReference>
<protein>
    <recommendedName>
        <fullName evidence="2">tRNA (guanine(9)-N1)-methyltransferase</fullName>
        <ecNumber evidence="1">2.1.1.221</ecNumber>
    </recommendedName>
    <alternativeName>
        <fullName evidence="7">tRNA methyltransferase 10</fullName>
    </alternativeName>
    <alternativeName>
        <fullName evidence="6">tRNA(m1G9)-methyltransferase</fullName>
    </alternativeName>
</protein>
<dbReference type="Gene3D" id="3.40.1280.30">
    <property type="match status" value="1"/>
</dbReference>
<evidence type="ECO:0000313" key="14">
    <source>
        <dbReference type="EMBL" id="CAY67599.1"/>
    </source>
</evidence>
<evidence type="ECO:0000256" key="5">
    <source>
        <dbReference type="ARBA" id="ARBA00022691"/>
    </source>
</evidence>
<keyword evidence="3 14" id="KW-0489">Methyltransferase</keyword>
<feature type="active site" description="Proton acceptor" evidence="9">
    <location>
        <position position="239"/>
    </location>
</feature>
<sequence>MSQLEANKLSEISPVSPTEGLSLNESFSSATSKVVSRREADKNIPEGMSKSQWKKLQKRKRFDDMKQQFQEVKRAKRQQSRANRRIRNEELRAKGIDPSTVTGGPPKARVIDPEDQIPTDSSVIIDCAFDDLMLEKEIVSLSNQITRIYSDARRSKYAVGLVVTSFGDRLESRFDDALSQYKSWKTGINFSKDSLKDYLESQPYVKDDLSNVVYLSADTDDKLEKLSKDEVYIIGGIVDKGRHKNLCQNKAQEMRIQTKRLPIDEYIKLSGRKVLATSHVFELLLKWWEFKDWKKAFEAVIPQRKLIEEKSRED</sequence>
<accession>C4QWH6</accession>
<dbReference type="PANTHER" id="PTHR13563:SF13">
    <property type="entry name" value="TRNA METHYLTRANSFERASE 10 HOMOLOG A"/>
    <property type="match status" value="1"/>
</dbReference>
<keyword evidence="5" id="KW-0949">S-adenosyl-L-methionine</keyword>
<evidence type="ECO:0000256" key="12">
    <source>
        <dbReference type="SAM" id="MobiDB-lite"/>
    </source>
</evidence>
<evidence type="ECO:0000256" key="3">
    <source>
        <dbReference type="ARBA" id="ARBA00022603"/>
    </source>
</evidence>
<dbReference type="EMBL" id="FN392319">
    <property type="protein sequence ID" value="CAY67599.1"/>
    <property type="molecule type" value="Genomic_DNA"/>
</dbReference>
<feature type="binding site" evidence="10">
    <location>
        <position position="261"/>
    </location>
    <ligand>
        <name>S-adenosyl-L-methionine</name>
        <dbReference type="ChEBI" id="CHEBI:59789"/>
    </ligand>
</feature>
<dbReference type="CDD" id="cd18089">
    <property type="entry name" value="SPOUT_Trm10-like"/>
    <property type="match status" value="1"/>
</dbReference>
<evidence type="ECO:0000259" key="13">
    <source>
        <dbReference type="PROSITE" id="PS51675"/>
    </source>
</evidence>
<evidence type="ECO:0000313" key="15">
    <source>
        <dbReference type="Proteomes" id="UP000000314"/>
    </source>
</evidence>
<evidence type="ECO:0000256" key="6">
    <source>
        <dbReference type="ARBA" id="ARBA00031792"/>
    </source>
</evidence>
<dbReference type="Proteomes" id="UP000000314">
    <property type="component" value="Chromosome 1"/>
</dbReference>
<dbReference type="GO" id="GO:0052905">
    <property type="term" value="F:tRNA (guanosine(9)-N1)-methyltransferase activity"/>
    <property type="evidence" value="ECO:0007669"/>
    <property type="project" value="UniProtKB-EC"/>
</dbReference>
<dbReference type="FunCoup" id="C4QWH6">
    <property type="interactions" value="785"/>
</dbReference>
<dbReference type="InterPro" id="IPR038459">
    <property type="entry name" value="MT_TRM10-typ_sf"/>
</dbReference>
<dbReference type="AlphaFoldDB" id="C4QWH6"/>
<dbReference type="RefSeq" id="XP_002489880.1">
    <property type="nucleotide sequence ID" value="XM_002489835.1"/>
</dbReference>
<evidence type="ECO:0000256" key="10">
    <source>
        <dbReference type="PIRSR" id="PIRSR016323-2"/>
    </source>
</evidence>
<reference evidence="14 15" key="1">
    <citation type="journal article" date="2009" name="Nat. Biotechnol.">
        <title>Genome sequence of the recombinant protein production host Pichia pastoris.</title>
        <authorList>
            <person name="De Schutter K."/>
            <person name="Lin Y.C."/>
            <person name="Tiels P."/>
            <person name="Van Hecke A."/>
            <person name="Glinka S."/>
            <person name="Weber-Lehmann J."/>
            <person name="Rouze P."/>
            <person name="Van de Peer Y."/>
            <person name="Callewaert N."/>
        </authorList>
    </citation>
    <scope>NUCLEOTIDE SEQUENCE [LARGE SCALE GENOMIC DNA]</scope>
    <source>
        <strain evidence="15">GS115 / ATCC 20864</strain>
    </source>
</reference>
<feature type="compositionally biased region" description="Polar residues" evidence="12">
    <location>
        <begin position="13"/>
        <end position="34"/>
    </location>
</feature>
<dbReference type="SMR" id="C4QWH6"/>
<feature type="domain" description="SAM-dependent MTase TRM10-type" evidence="13">
    <location>
        <begin position="107"/>
        <end position="308"/>
    </location>
</feature>
<comment type="catalytic activity">
    <reaction evidence="8">
        <text>guanosine(9) in tRNA + S-adenosyl-L-methionine = N(1)-methylguanosine(9) in tRNA + S-adenosyl-L-homocysteine + H(+)</text>
        <dbReference type="Rhea" id="RHEA:43156"/>
        <dbReference type="Rhea" id="RHEA-COMP:10367"/>
        <dbReference type="Rhea" id="RHEA-COMP:10368"/>
        <dbReference type="ChEBI" id="CHEBI:15378"/>
        <dbReference type="ChEBI" id="CHEBI:57856"/>
        <dbReference type="ChEBI" id="CHEBI:59789"/>
        <dbReference type="ChEBI" id="CHEBI:73542"/>
        <dbReference type="ChEBI" id="CHEBI:74269"/>
        <dbReference type="EC" id="2.1.1.221"/>
    </reaction>
</comment>
<feature type="coiled-coil region" evidence="11">
    <location>
        <begin position="65"/>
        <end position="92"/>
    </location>
</feature>
<dbReference type="KEGG" id="ppa:PAS_chr1-1_0230"/>
<dbReference type="OMA" id="FKKNDGW"/>
<name>C4QWH6_KOMPG</name>
<organism evidence="14 15">
    <name type="scientific">Komagataella phaffii (strain GS115 / ATCC 20864)</name>
    <name type="common">Yeast</name>
    <name type="synonym">Pichia pastoris</name>
    <dbReference type="NCBI Taxonomy" id="644223"/>
    <lineage>
        <taxon>Eukaryota</taxon>
        <taxon>Fungi</taxon>
        <taxon>Dikarya</taxon>
        <taxon>Ascomycota</taxon>
        <taxon>Saccharomycotina</taxon>
        <taxon>Pichiomycetes</taxon>
        <taxon>Pichiales</taxon>
        <taxon>Pichiaceae</taxon>
        <taxon>Komagataella</taxon>
    </lineage>
</organism>